<dbReference type="AlphaFoldDB" id="A0A0U1DFX0"/>
<dbReference type="InterPro" id="IPR007969">
    <property type="entry name" value="DUF732"/>
</dbReference>
<dbReference type="Pfam" id="PF05305">
    <property type="entry name" value="DUF732"/>
    <property type="match status" value="1"/>
</dbReference>
<name>A0A0U1DFX0_9MYCO</name>
<gene>
    <name evidence="1" type="ORF">BN000_03251</name>
</gene>
<organism evidence="1 2">
    <name type="scientific">Mycobacterium europaeum</name>
    <dbReference type="NCBI Taxonomy" id="761804"/>
    <lineage>
        <taxon>Bacteria</taxon>
        <taxon>Bacillati</taxon>
        <taxon>Actinomycetota</taxon>
        <taxon>Actinomycetes</taxon>
        <taxon>Mycobacteriales</taxon>
        <taxon>Mycobacteriaceae</taxon>
        <taxon>Mycobacterium</taxon>
        <taxon>Mycobacterium simiae complex</taxon>
    </lineage>
</organism>
<keyword evidence="2" id="KW-1185">Reference proteome</keyword>
<sequence length="107" mass="11270" precursor="true">MVTRLQLAMGIVVIGLTAAAPTAHADSTDDKFVAKLKAQGISDNVSPGHEIEAGHFVCVKLDNGATPMDVMEDIMKSSGLPEFHSGYFVGASIDAYCPRHKGEVPEG</sequence>
<dbReference type="EMBL" id="CTEC01000002">
    <property type="protein sequence ID" value="CQD15576.1"/>
    <property type="molecule type" value="Genomic_DNA"/>
</dbReference>
<proteinExistence type="predicted"/>
<dbReference type="OrthoDB" id="4734115at2"/>
<dbReference type="Proteomes" id="UP000199601">
    <property type="component" value="Unassembled WGS sequence"/>
</dbReference>
<evidence type="ECO:0000313" key="1">
    <source>
        <dbReference type="EMBL" id="CQD15576.1"/>
    </source>
</evidence>
<reference evidence="2" key="1">
    <citation type="submission" date="2015-03" db="EMBL/GenBank/DDBJ databases">
        <authorList>
            <person name="Urmite Genomes"/>
        </authorList>
    </citation>
    <scope>NUCLEOTIDE SEQUENCE [LARGE SCALE GENOMIC DNA]</scope>
    <source>
        <strain evidence="2">CSUR P1344</strain>
    </source>
</reference>
<accession>A0A0U1DFX0</accession>
<protein>
    <submittedName>
        <fullName evidence="1">Uncharacterized protein</fullName>
    </submittedName>
</protein>
<dbReference type="RefSeq" id="WP_085243618.1">
    <property type="nucleotide sequence ID" value="NZ_CTEC01000002.1"/>
</dbReference>
<evidence type="ECO:0000313" key="2">
    <source>
        <dbReference type="Proteomes" id="UP000199601"/>
    </source>
</evidence>